<evidence type="ECO:0000259" key="1">
    <source>
        <dbReference type="PROSITE" id="PS51819"/>
    </source>
</evidence>
<dbReference type="RefSeq" id="WP_118698009.1">
    <property type="nucleotide sequence ID" value="NZ_JBBMEI010000100.1"/>
</dbReference>
<dbReference type="CDD" id="cd06587">
    <property type="entry name" value="VOC"/>
    <property type="match status" value="1"/>
</dbReference>
<name>A0ABV1AQR7_9FIRM</name>
<protein>
    <submittedName>
        <fullName evidence="2">VOC family protein</fullName>
    </submittedName>
</protein>
<feature type="domain" description="VOC" evidence="1">
    <location>
        <begin position="3"/>
        <end position="113"/>
    </location>
</feature>
<dbReference type="Proteomes" id="UP001446032">
    <property type="component" value="Unassembled WGS sequence"/>
</dbReference>
<dbReference type="SUPFAM" id="SSF54593">
    <property type="entry name" value="Glyoxalase/Bleomycin resistance protein/Dihydroxybiphenyl dioxygenase"/>
    <property type="match status" value="1"/>
</dbReference>
<comment type="caution">
    <text evidence="2">The sequence shown here is derived from an EMBL/GenBank/DDBJ whole genome shotgun (WGS) entry which is preliminary data.</text>
</comment>
<dbReference type="Pfam" id="PF00903">
    <property type="entry name" value="Glyoxalase"/>
    <property type="match status" value="1"/>
</dbReference>
<reference evidence="2 3" key="1">
    <citation type="submission" date="2024-03" db="EMBL/GenBank/DDBJ databases">
        <title>Human intestinal bacterial collection.</title>
        <authorList>
            <person name="Pauvert C."/>
            <person name="Hitch T.C.A."/>
            <person name="Clavel T."/>
        </authorList>
    </citation>
    <scope>NUCLEOTIDE SEQUENCE [LARGE SCALE GENOMIC DNA]</scope>
    <source>
        <strain evidence="2 3">CLA-AA-H95</strain>
    </source>
</reference>
<evidence type="ECO:0000313" key="3">
    <source>
        <dbReference type="Proteomes" id="UP001446032"/>
    </source>
</evidence>
<dbReference type="EMBL" id="JBBMEI010000100">
    <property type="protein sequence ID" value="MEQ2360116.1"/>
    <property type="molecule type" value="Genomic_DNA"/>
</dbReference>
<dbReference type="InterPro" id="IPR004360">
    <property type="entry name" value="Glyas_Fos-R_dOase_dom"/>
</dbReference>
<evidence type="ECO:0000313" key="2">
    <source>
        <dbReference type="EMBL" id="MEQ2360116.1"/>
    </source>
</evidence>
<proteinExistence type="predicted"/>
<dbReference type="InterPro" id="IPR029068">
    <property type="entry name" value="Glyas_Bleomycin-R_OHBP_Dase"/>
</dbReference>
<gene>
    <name evidence="2" type="ORF">WMO75_17660</name>
</gene>
<dbReference type="PROSITE" id="PS51819">
    <property type="entry name" value="VOC"/>
    <property type="match status" value="1"/>
</dbReference>
<dbReference type="InterPro" id="IPR037523">
    <property type="entry name" value="VOC_core"/>
</dbReference>
<sequence length="113" mass="13263">MAKIDHAAIRTSSYEDAQKFFEDVFDMHIWREIGEKPSRKCWFREGIQLCEMENINITAENGYDHISIAVDSVEETMEKIKAYPVTPINDHWFSLPDGTKIELKLLENWKVND</sequence>
<dbReference type="Gene3D" id="3.10.180.10">
    <property type="entry name" value="2,3-Dihydroxybiphenyl 1,2-Dioxygenase, domain 1"/>
    <property type="match status" value="1"/>
</dbReference>
<organism evidence="2 3">
    <name type="scientific">Blautia intestinihominis</name>
    <dbReference type="NCBI Taxonomy" id="3133152"/>
    <lineage>
        <taxon>Bacteria</taxon>
        <taxon>Bacillati</taxon>
        <taxon>Bacillota</taxon>
        <taxon>Clostridia</taxon>
        <taxon>Lachnospirales</taxon>
        <taxon>Lachnospiraceae</taxon>
        <taxon>Blautia</taxon>
    </lineage>
</organism>
<keyword evidence="3" id="KW-1185">Reference proteome</keyword>
<accession>A0ABV1AQR7</accession>